<evidence type="ECO:0000313" key="3">
    <source>
        <dbReference type="EMBL" id="RCK68207.1"/>
    </source>
</evidence>
<keyword evidence="2" id="KW-1133">Transmembrane helix</keyword>
<evidence type="ECO:0000256" key="2">
    <source>
        <dbReference type="SAM" id="Phobius"/>
    </source>
</evidence>
<keyword evidence="2" id="KW-0812">Transmembrane</keyword>
<gene>
    <name evidence="3" type="ORF">DT076_17680</name>
</gene>
<comment type="caution">
    <text evidence="3">The sequence shown here is derived from an EMBL/GenBank/DDBJ whole genome shotgun (WGS) entry which is preliminary data.</text>
</comment>
<evidence type="ECO:0000313" key="4">
    <source>
        <dbReference type="Proteomes" id="UP000252770"/>
    </source>
</evidence>
<sequence>MSPDTALLPLCVALAILGLLATVVFWRSRRAARGRILQGAALTLTPVALYLTGLLRMVWDAVVALVGWAGRLAFSPGVWVGFALLAVAVVLWVVGGLLVRRSHLRSGTAAAEGRDRAPAVGRGAAPAAAQAGGRRPAQGRGAQGGGAQGKQGQGQQEDPEMAEIEALLKSRGIE</sequence>
<reference evidence="3 4" key="1">
    <citation type="submission" date="2018-07" db="EMBL/GenBank/DDBJ databases">
        <title>Desertimonas flava gen. nov. sp. nov.</title>
        <authorList>
            <person name="Liu S."/>
        </authorList>
    </citation>
    <scope>NUCLEOTIDE SEQUENCE [LARGE SCALE GENOMIC DNA]</scope>
    <source>
        <strain evidence="3 4">16Sb5-5</strain>
    </source>
</reference>
<proteinExistence type="predicted"/>
<keyword evidence="2" id="KW-0472">Membrane</keyword>
<dbReference type="EMBL" id="QOUI01000013">
    <property type="protein sequence ID" value="RCK68207.1"/>
    <property type="molecule type" value="Genomic_DNA"/>
</dbReference>
<dbReference type="AlphaFoldDB" id="A0A367YR39"/>
<name>A0A367YR39_9ACTN</name>
<feature type="compositionally biased region" description="Low complexity" evidence="1">
    <location>
        <begin position="118"/>
        <end position="140"/>
    </location>
</feature>
<accession>A0A367YR39</accession>
<feature type="compositionally biased region" description="Gly residues" evidence="1">
    <location>
        <begin position="141"/>
        <end position="152"/>
    </location>
</feature>
<evidence type="ECO:0000256" key="1">
    <source>
        <dbReference type="SAM" id="MobiDB-lite"/>
    </source>
</evidence>
<feature type="transmembrane region" description="Helical" evidence="2">
    <location>
        <begin position="76"/>
        <end position="99"/>
    </location>
</feature>
<feature type="transmembrane region" description="Helical" evidence="2">
    <location>
        <begin position="47"/>
        <end position="70"/>
    </location>
</feature>
<protein>
    <recommendedName>
        <fullName evidence="5">Cellulose synthase</fullName>
    </recommendedName>
</protein>
<dbReference type="RefSeq" id="WP_114128020.1">
    <property type="nucleotide sequence ID" value="NZ_QOUI01000013.1"/>
</dbReference>
<feature type="transmembrane region" description="Helical" evidence="2">
    <location>
        <begin position="6"/>
        <end position="26"/>
    </location>
</feature>
<keyword evidence="4" id="KW-1185">Reference proteome</keyword>
<feature type="region of interest" description="Disordered" evidence="1">
    <location>
        <begin position="110"/>
        <end position="174"/>
    </location>
</feature>
<organism evidence="3 4">
    <name type="scientific">Desertihabitans brevis</name>
    <dbReference type="NCBI Taxonomy" id="2268447"/>
    <lineage>
        <taxon>Bacteria</taxon>
        <taxon>Bacillati</taxon>
        <taxon>Actinomycetota</taxon>
        <taxon>Actinomycetes</taxon>
        <taxon>Propionibacteriales</taxon>
        <taxon>Propionibacteriaceae</taxon>
        <taxon>Desertihabitans</taxon>
    </lineage>
</organism>
<evidence type="ECO:0008006" key="5">
    <source>
        <dbReference type="Google" id="ProtNLM"/>
    </source>
</evidence>
<dbReference type="Proteomes" id="UP000252770">
    <property type="component" value="Unassembled WGS sequence"/>
</dbReference>